<dbReference type="Proteomes" id="UP000254927">
    <property type="component" value="Unassembled WGS sequence"/>
</dbReference>
<dbReference type="InterPro" id="IPR050624">
    <property type="entry name" value="HTH-type_Tx_Regulator"/>
</dbReference>
<protein>
    <submittedName>
        <fullName evidence="7">MtrCDE transcriptional repressor</fullName>
    </submittedName>
</protein>
<evidence type="ECO:0000256" key="4">
    <source>
        <dbReference type="ARBA" id="ARBA00023163"/>
    </source>
</evidence>
<evidence type="ECO:0000256" key="1">
    <source>
        <dbReference type="ARBA" id="ARBA00022491"/>
    </source>
</evidence>
<dbReference type="Gene3D" id="1.10.357.10">
    <property type="entry name" value="Tetracycline Repressor, domain 2"/>
    <property type="match status" value="1"/>
</dbReference>
<dbReference type="AlphaFoldDB" id="A0A378U2D6"/>
<dbReference type="RefSeq" id="WP_074894705.1">
    <property type="nucleotide sequence ID" value="NZ_CP031252.1"/>
</dbReference>
<evidence type="ECO:0000259" key="6">
    <source>
        <dbReference type="PROSITE" id="PS50977"/>
    </source>
</evidence>
<keyword evidence="3 5" id="KW-0238">DNA-binding</keyword>
<dbReference type="PANTHER" id="PTHR43479">
    <property type="entry name" value="ACREF/ENVCD OPERON REPRESSOR-RELATED"/>
    <property type="match status" value="1"/>
</dbReference>
<dbReference type="Pfam" id="PF08361">
    <property type="entry name" value="TetR_C_2"/>
    <property type="match status" value="1"/>
</dbReference>
<dbReference type="GeneID" id="93352846"/>
<dbReference type="InterPro" id="IPR013572">
    <property type="entry name" value="Tscrpt_reg_MAATS_C"/>
</dbReference>
<dbReference type="PANTHER" id="PTHR43479:SF11">
    <property type="entry name" value="ACREF_ENVCD OPERON REPRESSOR-RELATED"/>
    <property type="match status" value="1"/>
</dbReference>
<keyword evidence="4" id="KW-0804">Transcription</keyword>
<proteinExistence type="predicted"/>
<feature type="domain" description="HTH tetR-type" evidence="6">
    <location>
        <begin position="9"/>
        <end position="69"/>
    </location>
</feature>
<evidence type="ECO:0000256" key="3">
    <source>
        <dbReference type="ARBA" id="ARBA00023125"/>
    </source>
</evidence>
<dbReference type="EMBL" id="UGQW01000002">
    <property type="protein sequence ID" value="STZ68343.1"/>
    <property type="molecule type" value="Genomic_DNA"/>
</dbReference>
<evidence type="ECO:0000313" key="7">
    <source>
        <dbReference type="EMBL" id="STZ68343.1"/>
    </source>
</evidence>
<dbReference type="PROSITE" id="PS50977">
    <property type="entry name" value="HTH_TETR_2"/>
    <property type="match status" value="1"/>
</dbReference>
<dbReference type="InterPro" id="IPR036271">
    <property type="entry name" value="Tet_transcr_reg_TetR-rel_C_sf"/>
</dbReference>
<dbReference type="InterPro" id="IPR001647">
    <property type="entry name" value="HTH_TetR"/>
</dbReference>
<reference evidence="7 8" key="1">
    <citation type="submission" date="2018-06" db="EMBL/GenBank/DDBJ databases">
        <authorList>
            <consortium name="Pathogen Informatics"/>
            <person name="Doyle S."/>
        </authorList>
    </citation>
    <scope>NUCLEOTIDE SEQUENCE [LARGE SCALE GENOMIC DNA]</scope>
    <source>
        <strain evidence="7 8">NCTC10660</strain>
    </source>
</reference>
<dbReference type="PRINTS" id="PR00455">
    <property type="entry name" value="HTHTETR"/>
</dbReference>
<sequence>MRKTKAEAQKTREQLLQSALDTFFLHGVAKTPLQAIARNAGVTRGALYWHFKNKEELFEELFRQTFENFSTTFSDGLKKADKQGLRQLLNSIFVHIKHDELHYKLFVITHLKCEYTEENKAIMAVQKKYIALWEEQLREIVLRCTARNELPGDLHIDLAITYLRATICGLMEMWLHEDDLDLEAVVPPIIDTAIYTLQHSPTLRLPKPNSAKHAEKTAEAV</sequence>
<evidence type="ECO:0000256" key="5">
    <source>
        <dbReference type="PROSITE-ProRule" id="PRU00335"/>
    </source>
</evidence>
<dbReference type="SUPFAM" id="SSF46689">
    <property type="entry name" value="Homeodomain-like"/>
    <property type="match status" value="1"/>
</dbReference>
<evidence type="ECO:0000313" key="8">
    <source>
        <dbReference type="Proteomes" id="UP000254927"/>
    </source>
</evidence>
<dbReference type="Pfam" id="PF00440">
    <property type="entry name" value="TetR_N"/>
    <property type="match status" value="1"/>
</dbReference>
<dbReference type="SUPFAM" id="SSF48498">
    <property type="entry name" value="Tetracyclin repressor-like, C-terminal domain"/>
    <property type="match status" value="1"/>
</dbReference>
<name>A0A378U2D6_NEIEL</name>
<organism evidence="7 8">
    <name type="scientific">Neisseria elongata</name>
    <dbReference type="NCBI Taxonomy" id="495"/>
    <lineage>
        <taxon>Bacteria</taxon>
        <taxon>Pseudomonadati</taxon>
        <taxon>Pseudomonadota</taxon>
        <taxon>Betaproteobacteria</taxon>
        <taxon>Neisseriales</taxon>
        <taxon>Neisseriaceae</taxon>
        <taxon>Neisseria</taxon>
    </lineage>
</organism>
<feature type="DNA-binding region" description="H-T-H motif" evidence="5">
    <location>
        <begin position="32"/>
        <end position="51"/>
    </location>
</feature>
<keyword evidence="1" id="KW-0678">Repressor</keyword>
<gene>
    <name evidence="7" type="primary">ttgR</name>
    <name evidence="7" type="ORF">NCTC10660_01859</name>
</gene>
<accession>A0A378U2D6</accession>
<keyword evidence="2" id="KW-0805">Transcription regulation</keyword>
<evidence type="ECO:0000256" key="2">
    <source>
        <dbReference type="ARBA" id="ARBA00023015"/>
    </source>
</evidence>
<dbReference type="InterPro" id="IPR009057">
    <property type="entry name" value="Homeodomain-like_sf"/>
</dbReference>
<dbReference type="GO" id="GO:0003677">
    <property type="term" value="F:DNA binding"/>
    <property type="evidence" value="ECO:0007669"/>
    <property type="project" value="UniProtKB-UniRule"/>
</dbReference>